<sequence length="285" mass="30436">MSTSDWLPDGFKIHRIATNGTNLSVAVGGSGPVLVLLHGWPQTSRAWARVMPTLAEAHTVVVPDLRGTGASDRPEAGYTKTNQARDMRGILKGLGLTGPVAVAGHDIGSMVALGWAAAHPEDIAHLILVDSILPGLGLEEAMNVAEGGMWHFGFFMAPHVPEMLFDGHELEFFTATFTAMSAPGTFSPDDLAAYAESYSGRERLRGGFEHYRTLLEDGRENRALLADRPLPMPVLAIGTAQSGTATAQALSPHADNVQSKVAPTGHFVAEEDPDWFTEAITEFLA</sequence>
<dbReference type="RefSeq" id="WP_187246633.1">
    <property type="nucleotide sequence ID" value="NZ_BAAAOK010000001.1"/>
</dbReference>
<dbReference type="PRINTS" id="PR00412">
    <property type="entry name" value="EPOXHYDRLASE"/>
</dbReference>
<dbReference type="Pfam" id="PF00561">
    <property type="entry name" value="Abhydrolase_1"/>
    <property type="match status" value="1"/>
</dbReference>
<keyword evidence="4" id="KW-1185">Reference proteome</keyword>
<name>A0ABR7LXK5_9ACTN</name>
<evidence type="ECO:0000259" key="2">
    <source>
        <dbReference type="Pfam" id="PF00561"/>
    </source>
</evidence>
<dbReference type="InterPro" id="IPR029058">
    <property type="entry name" value="AB_hydrolase_fold"/>
</dbReference>
<evidence type="ECO:0000313" key="4">
    <source>
        <dbReference type="Proteomes" id="UP000805614"/>
    </source>
</evidence>
<feature type="domain" description="AB hydrolase-1" evidence="2">
    <location>
        <begin position="32"/>
        <end position="145"/>
    </location>
</feature>
<reference evidence="3 4" key="1">
    <citation type="submission" date="2020-06" db="EMBL/GenBank/DDBJ databases">
        <title>Actinomadura xiongansis sp. nov., isolated from soil of Baiyangdian.</title>
        <authorList>
            <person name="Zhang X."/>
        </authorList>
    </citation>
    <scope>NUCLEOTIDE SEQUENCE [LARGE SCALE GENOMIC DNA]</scope>
    <source>
        <strain evidence="3 4">HBUM206468</strain>
    </source>
</reference>
<evidence type="ECO:0000313" key="3">
    <source>
        <dbReference type="EMBL" id="MBC6469582.1"/>
    </source>
</evidence>
<organism evidence="3 4">
    <name type="scientific">Actinomadura alba</name>
    <dbReference type="NCBI Taxonomy" id="406431"/>
    <lineage>
        <taxon>Bacteria</taxon>
        <taxon>Bacillati</taxon>
        <taxon>Actinomycetota</taxon>
        <taxon>Actinomycetes</taxon>
        <taxon>Streptosporangiales</taxon>
        <taxon>Thermomonosporaceae</taxon>
        <taxon>Actinomadura</taxon>
    </lineage>
</organism>
<dbReference type="InterPro" id="IPR000073">
    <property type="entry name" value="AB_hydrolase_1"/>
</dbReference>
<dbReference type="InterPro" id="IPR000639">
    <property type="entry name" value="Epox_hydrolase-like"/>
</dbReference>
<keyword evidence="1 3" id="KW-0378">Hydrolase</keyword>
<dbReference type="PRINTS" id="PR00111">
    <property type="entry name" value="ABHYDROLASE"/>
</dbReference>
<proteinExistence type="predicted"/>
<protein>
    <submittedName>
        <fullName evidence="3">Alpha/beta hydrolase</fullName>
    </submittedName>
</protein>
<dbReference type="Proteomes" id="UP000805614">
    <property type="component" value="Unassembled WGS sequence"/>
</dbReference>
<evidence type="ECO:0000256" key="1">
    <source>
        <dbReference type="ARBA" id="ARBA00022801"/>
    </source>
</evidence>
<accession>A0ABR7LXK5</accession>
<dbReference type="PANTHER" id="PTHR43329">
    <property type="entry name" value="EPOXIDE HYDROLASE"/>
    <property type="match status" value="1"/>
</dbReference>
<dbReference type="SUPFAM" id="SSF53474">
    <property type="entry name" value="alpha/beta-Hydrolases"/>
    <property type="match status" value="1"/>
</dbReference>
<gene>
    <name evidence="3" type="ORF">HKK74_29425</name>
</gene>
<dbReference type="EMBL" id="JABVEC010000029">
    <property type="protein sequence ID" value="MBC6469582.1"/>
    <property type="molecule type" value="Genomic_DNA"/>
</dbReference>
<dbReference type="Gene3D" id="3.40.50.1820">
    <property type="entry name" value="alpha/beta hydrolase"/>
    <property type="match status" value="1"/>
</dbReference>
<dbReference type="GO" id="GO:0016787">
    <property type="term" value="F:hydrolase activity"/>
    <property type="evidence" value="ECO:0007669"/>
    <property type="project" value="UniProtKB-KW"/>
</dbReference>
<comment type="caution">
    <text evidence="3">The sequence shown here is derived from an EMBL/GenBank/DDBJ whole genome shotgun (WGS) entry which is preliminary data.</text>
</comment>